<reference evidence="1" key="1">
    <citation type="submission" date="2022-05" db="EMBL/GenBank/DDBJ databases">
        <title>Novel bacterial taxa in a minimal lignocellulolytic consortium and its capacity to transform plastics disclosed by genome-resolved metagenomics.</title>
        <authorList>
            <person name="Rodriguez C.A.D."/>
            <person name="Diaz-Garcia L."/>
            <person name="Herrera K."/>
            <person name="Tarazona N.A."/>
            <person name="Sproer C."/>
            <person name="Overmann J."/>
            <person name="Jimenez D.J."/>
        </authorList>
    </citation>
    <scope>NUCLEOTIDE SEQUENCE</scope>
    <source>
        <strain evidence="1">MAG5</strain>
    </source>
</reference>
<protein>
    <submittedName>
        <fullName evidence="1">Uncharacterized protein</fullName>
    </submittedName>
</protein>
<name>A0A9J6ZD41_9BACL</name>
<evidence type="ECO:0000313" key="2">
    <source>
        <dbReference type="Proteomes" id="UP001056756"/>
    </source>
</evidence>
<dbReference type="AlphaFoldDB" id="A0A9J6ZD41"/>
<dbReference type="KEGG" id="plig:NAG76_18670"/>
<gene>
    <name evidence="1" type="ORF">NAG76_18670</name>
</gene>
<evidence type="ECO:0000313" key="1">
    <source>
        <dbReference type="EMBL" id="URN93832.1"/>
    </source>
</evidence>
<dbReference type="EMBL" id="CP097899">
    <property type="protein sequence ID" value="URN93832.1"/>
    <property type="molecule type" value="Genomic_DNA"/>
</dbReference>
<organism evidence="1 2">
    <name type="scientific">Candidatus Pristimantibacillus lignocellulolyticus</name>
    <dbReference type="NCBI Taxonomy" id="2994561"/>
    <lineage>
        <taxon>Bacteria</taxon>
        <taxon>Bacillati</taxon>
        <taxon>Bacillota</taxon>
        <taxon>Bacilli</taxon>
        <taxon>Bacillales</taxon>
        <taxon>Paenibacillaceae</taxon>
        <taxon>Candidatus Pristimantibacillus</taxon>
    </lineage>
</organism>
<dbReference type="Proteomes" id="UP001056756">
    <property type="component" value="Chromosome"/>
</dbReference>
<proteinExistence type="predicted"/>
<sequence>MIITHLLDISLADGEIIKIEHMNENVKITYKTWNDQILLIQFTDYIRMIDNRSIGNDIEHLKTDNNEDFRTEFTDSINDDLVTEEEIKDSKKYSFISSWGTNSLLTIYAKEIQVSKKQ</sequence>
<accession>A0A9J6ZD41</accession>